<reference evidence="2 3" key="1">
    <citation type="journal article" date="2022" name="Allergy">
        <title>Genome assembly and annotation of Periplaneta americana reveal a comprehensive cockroach allergen profile.</title>
        <authorList>
            <person name="Wang L."/>
            <person name="Xiong Q."/>
            <person name="Saelim N."/>
            <person name="Wang L."/>
            <person name="Nong W."/>
            <person name="Wan A.T."/>
            <person name="Shi M."/>
            <person name="Liu X."/>
            <person name="Cao Q."/>
            <person name="Hui J.H.L."/>
            <person name="Sookrung N."/>
            <person name="Leung T.F."/>
            <person name="Tungtrongchitr A."/>
            <person name="Tsui S.K.W."/>
        </authorList>
    </citation>
    <scope>NUCLEOTIDE SEQUENCE [LARGE SCALE GENOMIC DNA]</scope>
    <source>
        <strain evidence="2">PWHHKU_190912</strain>
    </source>
</reference>
<comment type="caution">
    <text evidence="2">The sequence shown here is derived from an EMBL/GenBank/DDBJ whole genome shotgun (WGS) entry which is preliminary data.</text>
</comment>
<gene>
    <name evidence="2" type="ORF">ANN_15857</name>
</gene>
<name>A0ABQ8SHL1_PERAM</name>
<evidence type="ECO:0000256" key="1">
    <source>
        <dbReference type="SAM" id="MobiDB-lite"/>
    </source>
</evidence>
<protein>
    <submittedName>
        <fullName evidence="2">Uncharacterized protein</fullName>
    </submittedName>
</protein>
<feature type="compositionally biased region" description="Basic and acidic residues" evidence="1">
    <location>
        <begin position="164"/>
        <end position="178"/>
    </location>
</feature>
<accession>A0ABQ8SHL1</accession>
<evidence type="ECO:0000313" key="2">
    <source>
        <dbReference type="EMBL" id="KAJ4433548.1"/>
    </source>
</evidence>
<organism evidence="2 3">
    <name type="scientific">Periplaneta americana</name>
    <name type="common">American cockroach</name>
    <name type="synonym">Blatta americana</name>
    <dbReference type="NCBI Taxonomy" id="6978"/>
    <lineage>
        <taxon>Eukaryota</taxon>
        <taxon>Metazoa</taxon>
        <taxon>Ecdysozoa</taxon>
        <taxon>Arthropoda</taxon>
        <taxon>Hexapoda</taxon>
        <taxon>Insecta</taxon>
        <taxon>Pterygota</taxon>
        <taxon>Neoptera</taxon>
        <taxon>Polyneoptera</taxon>
        <taxon>Dictyoptera</taxon>
        <taxon>Blattodea</taxon>
        <taxon>Blattoidea</taxon>
        <taxon>Blattidae</taxon>
        <taxon>Blattinae</taxon>
        <taxon>Periplaneta</taxon>
    </lineage>
</organism>
<sequence length="259" mass="29142">MAGLCEGGNEPPGSLKASSEIRLRIPAITAGGIIVLTTRYLHSGWMIVHLCFECEREASSRLVGLGPSRVVAPRIIISKKPDRRARSIAQHFQQQVRGIRSSVVAKTIIAGTIDTGDVDFELNSSRYRATYGCDHKRGILGKQGKYWEKWRNTRTNMGIQGKQSENKENKGKSKENIGKKRRTRGIQAECKENKGKTRRRKSNTGRTKEIQGEQGEDMENMGNTRRTREREGDQGEDEEKMGRRGEKGEDEENQGRQGK</sequence>
<feature type="region of interest" description="Disordered" evidence="1">
    <location>
        <begin position="155"/>
        <end position="259"/>
    </location>
</feature>
<keyword evidence="3" id="KW-1185">Reference proteome</keyword>
<dbReference type="EMBL" id="JAJSOF020000027">
    <property type="protein sequence ID" value="KAJ4433548.1"/>
    <property type="molecule type" value="Genomic_DNA"/>
</dbReference>
<evidence type="ECO:0000313" key="3">
    <source>
        <dbReference type="Proteomes" id="UP001148838"/>
    </source>
</evidence>
<dbReference type="Proteomes" id="UP001148838">
    <property type="component" value="Unassembled WGS sequence"/>
</dbReference>
<proteinExistence type="predicted"/>